<evidence type="ECO:0000256" key="1">
    <source>
        <dbReference type="SAM" id="SignalP"/>
    </source>
</evidence>
<evidence type="ECO:0000313" key="2">
    <source>
        <dbReference type="EMBL" id="KAL3779859.1"/>
    </source>
</evidence>
<feature type="signal peptide" evidence="1">
    <location>
        <begin position="1"/>
        <end position="22"/>
    </location>
</feature>
<sequence length="175" mass="19123">MKLFALTSAACILLSAVPSVFSNEVSCLTWNYIVFYHSPHTLSLSRSFVAFRHPRESQEREIQLRGSSSALAKAIESFRSAVFDSASAIEGDELNVDVKVKGDYKTNGLCGTANRSSRSTGDADYFMPWNYGVMIDADAAGDDNYDDDGGYDDDDNGTLDCDDAKYDGICDDTCN</sequence>
<proteinExistence type="predicted"/>
<protein>
    <submittedName>
        <fullName evidence="2">Uncharacterized protein</fullName>
    </submittedName>
</protein>
<feature type="chain" id="PRO_5044826673" evidence="1">
    <location>
        <begin position="23"/>
        <end position="175"/>
    </location>
</feature>
<dbReference type="EMBL" id="JALLAZ020001143">
    <property type="protein sequence ID" value="KAL3779859.1"/>
    <property type="molecule type" value="Genomic_DNA"/>
</dbReference>
<keyword evidence="1" id="KW-0732">Signal</keyword>
<keyword evidence="3" id="KW-1185">Reference proteome</keyword>
<gene>
    <name evidence="2" type="ORF">ACHAW5_000620</name>
</gene>
<name>A0ABD3NVA7_9STRA</name>
<comment type="caution">
    <text evidence="2">The sequence shown here is derived from an EMBL/GenBank/DDBJ whole genome shotgun (WGS) entry which is preliminary data.</text>
</comment>
<organism evidence="2 3">
    <name type="scientific">Stephanodiscus triporus</name>
    <dbReference type="NCBI Taxonomy" id="2934178"/>
    <lineage>
        <taxon>Eukaryota</taxon>
        <taxon>Sar</taxon>
        <taxon>Stramenopiles</taxon>
        <taxon>Ochrophyta</taxon>
        <taxon>Bacillariophyta</taxon>
        <taxon>Coscinodiscophyceae</taxon>
        <taxon>Thalassiosirophycidae</taxon>
        <taxon>Stephanodiscales</taxon>
        <taxon>Stephanodiscaceae</taxon>
        <taxon>Stephanodiscus</taxon>
    </lineage>
</organism>
<accession>A0ABD3NVA7</accession>
<dbReference type="Proteomes" id="UP001530315">
    <property type="component" value="Unassembled WGS sequence"/>
</dbReference>
<dbReference type="AlphaFoldDB" id="A0ABD3NVA7"/>
<reference evidence="2 3" key="1">
    <citation type="submission" date="2024-10" db="EMBL/GenBank/DDBJ databases">
        <title>Updated reference genomes for cyclostephanoid diatoms.</title>
        <authorList>
            <person name="Roberts W.R."/>
            <person name="Alverson A.J."/>
        </authorList>
    </citation>
    <scope>NUCLEOTIDE SEQUENCE [LARGE SCALE GENOMIC DNA]</scope>
    <source>
        <strain evidence="2 3">AJA276-08</strain>
    </source>
</reference>
<evidence type="ECO:0000313" key="3">
    <source>
        <dbReference type="Proteomes" id="UP001530315"/>
    </source>
</evidence>